<dbReference type="EMBL" id="BK016146">
    <property type="protein sequence ID" value="DAF98374.1"/>
    <property type="molecule type" value="Genomic_DNA"/>
</dbReference>
<proteinExistence type="predicted"/>
<feature type="region of interest" description="Disordered" evidence="1">
    <location>
        <begin position="148"/>
        <end position="170"/>
    </location>
</feature>
<protein>
    <recommendedName>
        <fullName evidence="3">DUF669 domain-containing protein</fullName>
    </recommendedName>
</protein>
<evidence type="ECO:0000256" key="1">
    <source>
        <dbReference type="SAM" id="MobiDB-lite"/>
    </source>
</evidence>
<evidence type="ECO:0008006" key="3">
    <source>
        <dbReference type="Google" id="ProtNLM"/>
    </source>
</evidence>
<evidence type="ECO:0000313" key="2">
    <source>
        <dbReference type="EMBL" id="DAF98374.1"/>
    </source>
</evidence>
<reference evidence="2" key="1">
    <citation type="journal article" date="2021" name="Proc. Natl. Acad. Sci. U.S.A.">
        <title>A Catalog of Tens of Thousands of Viruses from Human Metagenomes Reveals Hidden Associations with Chronic Diseases.</title>
        <authorList>
            <person name="Tisza M.J."/>
            <person name="Buck C.B."/>
        </authorList>
    </citation>
    <scope>NUCLEOTIDE SEQUENCE</scope>
    <source>
        <strain evidence="2">CtnNB1</strain>
    </source>
</reference>
<accession>A0A8S5UVG9</accession>
<sequence length="170" mass="19482">MENNNIPQGFTEDVNAPAFEEGELGWDDEIQKDHEPLVVVPEGDYDFEIVKFERGRFEGSEKMPACNKATVYLKVVTPDGKEGLVRHQMLLHTKTEWQLTDFFTAIGYRKRGERLKMNWGIVVGSIGRAKIGVRKYNGNDYNEVKKFYDPDDSPQMQQTPQQTTFTPGAF</sequence>
<feature type="compositionally biased region" description="Low complexity" evidence="1">
    <location>
        <begin position="153"/>
        <end position="170"/>
    </location>
</feature>
<organism evidence="2">
    <name type="scientific">Siphoviridae sp. ctnNB1</name>
    <dbReference type="NCBI Taxonomy" id="2825660"/>
    <lineage>
        <taxon>Viruses</taxon>
        <taxon>Duplodnaviria</taxon>
        <taxon>Heunggongvirae</taxon>
        <taxon>Uroviricota</taxon>
        <taxon>Caudoviricetes</taxon>
    </lineage>
</organism>
<name>A0A8S5UVG9_9CAUD</name>